<name>A0AAV4RJ11_CAEEX</name>
<dbReference type="Proteomes" id="UP001054945">
    <property type="component" value="Unassembled WGS sequence"/>
</dbReference>
<comment type="caution">
    <text evidence="1">The sequence shown here is derived from an EMBL/GenBank/DDBJ whole genome shotgun (WGS) entry which is preliminary data.</text>
</comment>
<sequence length="77" mass="9343">MGQAILSVDNLQLEEGKDRKLFPKWIGREEGRRKRREKEREREEEERYLDAGCRRLLQRWPGDFPEMRPLAETEGRD</sequence>
<evidence type="ECO:0000313" key="2">
    <source>
        <dbReference type="Proteomes" id="UP001054945"/>
    </source>
</evidence>
<gene>
    <name evidence="1" type="ORF">CEXT_110261</name>
</gene>
<evidence type="ECO:0000313" key="1">
    <source>
        <dbReference type="EMBL" id="GIY20751.1"/>
    </source>
</evidence>
<dbReference type="AlphaFoldDB" id="A0AAV4RJ11"/>
<proteinExistence type="predicted"/>
<accession>A0AAV4RJ11</accession>
<reference evidence="1 2" key="1">
    <citation type="submission" date="2021-06" db="EMBL/GenBank/DDBJ databases">
        <title>Caerostris extrusa draft genome.</title>
        <authorList>
            <person name="Kono N."/>
            <person name="Arakawa K."/>
        </authorList>
    </citation>
    <scope>NUCLEOTIDE SEQUENCE [LARGE SCALE GENOMIC DNA]</scope>
</reference>
<dbReference type="EMBL" id="BPLR01007932">
    <property type="protein sequence ID" value="GIY20751.1"/>
    <property type="molecule type" value="Genomic_DNA"/>
</dbReference>
<keyword evidence="2" id="KW-1185">Reference proteome</keyword>
<organism evidence="1 2">
    <name type="scientific">Caerostris extrusa</name>
    <name type="common">Bark spider</name>
    <name type="synonym">Caerostris bankana</name>
    <dbReference type="NCBI Taxonomy" id="172846"/>
    <lineage>
        <taxon>Eukaryota</taxon>
        <taxon>Metazoa</taxon>
        <taxon>Ecdysozoa</taxon>
        <taxon>Arthropoda</taxon>
        <taxon>Chelicerata</taxon>
        <taxon>Arachnida</taxon>
        <taxon>Araneae</taxon>
        <taxon>Araneomorphae</taxon>
        <taxon>Entelegynae</taxon>
        <taxon>Araneoidea</taxon>
        <taxon>Araneidae</taxon>
        <taxon>Caerostris</taxon>
    </lineage>
</organism>
<protein>
    <submittedName>
        <fullName evidence="1">Uncharacterized protein</fullName>
    </submittedName>
</protein>